<dbReference type="EMBL" id="CM046124">
    <property type="protein sequence ID" value="KAI8432964.1"/>
    <property type="molecule type" value="Genomic_DNA"/>
</dbReference>
<name>A0ACC0K928_CHOFU</name>
<evidence type="ECO:0000313" key="1">
    <source>
        <dbReference type="EMBL" id="KAI8432964.1"/>
    </source>
</evidence>
<protein>
    <submittedName>
        <fullName evidence="1">Uncharacterized protein</fullName>
    </submittedName>
</protein>
<reference evidence="1 2" key="1">
    <citation type="journal article" date="2022" name="Genome Biol. Evol.">
        <title>The Spruce Budworm Genome: Reconstructing the Evolutionary History of Antifreeze Proteins.</title>
        <authorList>
            <person name="Beliveau C."/>
            <person name="Gagne P."/>
            <person name="Picq S."/>
            <person name="Vernygora O."/>
            <person name="Keeling C.I."/>
            <person name="Pinkney K."/>
            <person name="Doucet D."/>
            <person name="Wen F."/>
            <person name="Johnston J.S."/>
            <person name="Maaroufi H."/>
            <person name="Boyle B."/>
            <person name="Laroche J."/>
            <person name="Dewar K."/>
            <person name="Juretic N."/>
            <person name="Blackburn G."/>
            <person name="Nisole A."/>
            <person name="Brunet B."/>
            <person name="Brandao M."/>
            <person name="Lumley L."/>
            <person name="Duan J."/>
            <person name="Quan G."/>
            <person name="Lucarotti C.J."/>
            <person name="Roe A.D."/>
            <person name="Sperling F.A.H."/>
            <person name="Levesque R.C."/>
            <person name="Cusson M."/>
        </authorList>
    </citation>
    <scope>NUCLEOTIDE SEQUENCE [LARGE SCALE GENOMIC DNA]</scope>
    <source>
        <strain evidence="1">Glfc:IPQL:Cfum</strain>
    </source>
</reference>
<dbReference type="Proteomes" id="UP001064048">
    <property type="component" value="Chromosome 24"/>
</dbReference>
<accession>A0ACC0K928</accession>
<sequence length="887" mass="100625">MDILSSTLNNAVNFNPATTIDSVVSSLQLLATVASIANVSWPENSPVKEVSDWRVLVIEAGSDPPPASVIPGLWPLATHSPYDWDFVSEVDDCTSHALHGKRTAHTRGKVLGGSSAISHLVVQRGSKLDFDEWVKAGHTNWNWESVLKYFKKAENMLDKKLVNGPTSKYHCDKGPFSVKPQSKNKLFVEKNGRLLKGYSELGMHILEDPFVPIPNGTGELYLNIKDDKEHSRRASTAEEYLLPIKDKSNFHILKEAQVIKILTNDNKEAIGVRVATHFGKVNVFADAEVIICAGVFNSAKLLLLSGIGPKKDLKGLGIPLVQDLPVGENLQDHVCVAVVLSGQSNVLSALDTAVSLTELSSFPLPNVSGFFSSSTGTLDLQHFTALFGTLSPLFFYVLTVNYNYNLEVSTSYYLTDPEKEKIASFAMLNTPKSRGRVTLRSTDPFDSPKIFNNYFSDENDLERMIEAVKKIKELENVPEYSDVGGRFIRPPLPECDDLDYQSHSYWACYVKNMATTIFNPASTCAMGLVVDDNLKVKGMKKLRVVDDSVIPFVPRGTPAMITIMIAEKAADIIKKEHVTNQVQSYTVTEPDTIKPEDQRETESINNSISNPDPETVFVDIKKEIVKLETKNITARRKSKNCELNTWKVNRRTRFLDASNWKKYRLTEEEAVKEFRYRSDDPKYLKANHKCKDCFKGFSKKDMLQRHLQLRHGESLGAFECRLCRMRFKWDSHLRVHMRQHFTKYQCLRCPFVDFIIIIFFYLVNTSIVNIEIKIQRPEESLASFMAQYGKILMIFWTLKNCFLLFILCNSCEKFYSHVKTAEVICNKALMFQVTDDFRQLCKNVRRYNGACFSRMRVFGVTVDARLPLRVVKIITVYIAVILQFDFL</sequence>
<evidence type="ECO:0000313" key="2">
    <source>
        <dbReference type="Proteomes" id="UP001064048"/>
    </source>
</evidence>
<keyword evidence="2" id="KW-1185">Reference proteome</keyword>
<organism evidence="1 2">
    <name type="scientific">Choristoneura fumiferana</name>
    <name type="common">Spruce budworm moth</name>
    <name type="synonym">Archips fumiferana</name>
    <dbReference type="NCBI Taxonomy" id="7141"/>
    <lineage>
        <taxon>Eukaryota</taxon>
        <taxon>Metazoa</taxon>
        <taxon>Ecdysozoa</taxon>
        <taxon>Arthropoda</taxon>
        <taxon>Hexapoda</taxon>
        <taxon>Insecta</taxon>
        <taxon>Pterygota</taxon>
        <taxon>Neoptera</taxon>
        <taxon>Endopterygota</taxon>
        <taxon>Lepidoptera</taxon>
        <taxon>Glossata</taxon>
        <taxon>Ditrysia</taxon>
        <taxon>Tortricoidea</taxon>
        <taxon>Tortricidae</taxon>
        <taxon>Tortricinae</taxon>
        <taxon>Choristoneura</taxon>
    </lineage>
</organism>
<gene>
    <name evidence="1" type="ORF">MSG28_013852</name>
</gene>
<proteinExistence type="predicted"/>
<comment type="caution">
    <text evidence="1">The sequence shown here is derived from an EMBL/GenBank/DDBJ whole genome shotgun (WGS) entry which is preliminary data.</text>
</comment>